<sequence>MNAVCLQRSSCRRWFQRHPSDNGQMLRGDLYPYAWECTCCSPAVSAQLVTLLVAFGSGSYTGKVGYCNGPSRTGFLVIEAGLGY</sequence>
<gene>
    <name evidence="1" type="ORF">XELAEV_18035759mg</name>
</gene>
<organism evidence="1 2">
    <name type="scientific">Xenopus laevis</name>
    <name type="common">African clawed frog</name>
    <dbReference type="NCBI Taxonomy" id="8355"/>
    <lineage>
        <taxon>Eukaryota</taxon>
        <taxon>Metazoa</taxon>
        <taxon>Chordata</taxon>
        <taxon>Craniata</taxon>
        <taxon>Vertebrata</taxon>
        <taxon>Euteleostomi</taxon>
        <taxon>Amphibia</taxon>
        <taxon>Batrachia</taxon>
        <taxon>Anura</taxon>
        <taxon>Pipoidea</taxon>
        <taxon>Pipidae</taxon>
        <taxon>Xenopodinae</taxon>
        <taxon>Xenopus</taxon>
        <taxon>Xenopus</taxon>
    </lineage>
</organism>
<dbReference type="EMBL" id="CM004478">
    <property type="protein sequence ID" value="OCT72777.1"/>
    <property type="molecule type" value="Genomic_DNA"/>
</dbReference>
<dbReference type="Proteomes" id="UP000694892">
    <property type="component" value="Chromosome 7L"/>
</dbReference>
<protein>
    <submittedName>
        <fullName evidence="1">Uncharacterized protein</fullName>
    </submittedName>
</protein>
<dbReference type="AlphaFoldDB" id="A0A974CGW3"/>
<reference evidence="2" key="1">
    <citation type="journal article" date="2016" name="Nature">
        <title>Genome evolution in the allotetraploid frog Xenopus laevis.</title>
        <authorList>
            <person name="Session A.M."/>
            <person name="Uno Y."/>
            <person name="Kwon T."/>
            <person name="Chapman J.A."/>
            <person name="Toyoda A."/>
            <person name="Takahashi S."/>
            <person name="Fukui A."/>
            <person name="Hikosaka A."/>
            <person name="Suzuki A."/>
            <person name="Kondo M."/>
            <person name="van Heeringen S.J."/>
            <person name="Quigley I."/>
            <person name="Heinz S."/>
            <person name="Ogino H."/>
            <person name="Ochi H."/>
            <person name="Hellsten U."/>
            <person name="Lyons J.B."/>
            <person name="Simakov O."/>
            <person name="Putnam N."/>
            <person name="Stites J."/>
            <person name="Kuroki Y."/>
            <person name="Tanaka T."/>
            <person name="Michiue T."/>
            <person name="Watanabe M."/>
            <person name="Bogdanovic O."/>
            <person name="Lister R."/>
            <person name="Georgiou G."/>
            <person name="Paranjpe S.S."/>
            <person name="van Kruijsbergen I."/>
            <person name="Shu S."/>
            <person name="Carlson J."/>
            <person name="Kinoshita T."/>
            <person name="Ohta Y."/>
            <person name="Mawaribuchi S."/>
            <person name="Jenkins J."/>
            <person name="Grimwood J."/>
            <person name="Schmutz J."/>
            <person name="Mitros T."/>
            <person name="Mozaffari S.V."/>
            <person name="Suzuki Y."/>
            <person name="Haramoto Y."/>
            <person name="Yamamoto T.S."/>
            <person name="Takagi C."/>
            <person name="Heald R."/>
            <person name="Miller K."/>
            <person name="Haudenschild C."/>
            <person name="Kitzman J."/>
            <person name="Nakayama T."/>
            <person name="Izutsu Y."/>
            <person name="Robert J."/>
            <person name="Fortriede J."/>
            <person name="Burns K."/>
            <person name="Lotay V."/>
            <person name="Karimi K."/>
            <person name="Yasuoka Y."/>
            <person name="Dichmann D.S."/>
            <person name="Flajnik M.F."/>
            <person name="Houston D.W."/>
            <person name="Shendure J."/>
            <person name="DuPasquier L."/>
            <person name="Vize P.D."/>
            <person name="Zorn A.M."/>
            <person name="Ito M."/>
            <person name="Marcotte E.M."/>
            <person name="Wallingford J.B."/>
            <person name="Ito Y."/>
            <person name="Asashima M."/>
            <person name="Ueno N."/>
            <person name="Matsuda Y."/>
            <person name="Veenstra G.J."/>
            <person name="Fujiyama A."/>
            <person name="Harland R.M."/>
            <person name="Taira M."/>
            <person name="Rokhsar D.S."/>
        </authorList>
    </citation>
    <scope>NUCLEOTIDE SEQUENCE [LARGE SCALE GENOMIC DNA]</scope>
    <source>
        <strain evidence="2">J</strain>
    </source>
</reference>
<evidence type="ECO:0000313" key="1">
    <source>
        <dbReference type="EMBL" id="OCT72777.1"/>
    </source>
</evidence>
<name>A0A974CGW3_XENLA</name>
<proteinExistence type="predicted"/>
<accession>A0A974CGW3</accession>
<evidence type="ECO:0000313" key="2">
    <source>
        <dbReference type="Proteomes" id="UP000694892"/>
    </source>
</evidence>